<dbReference type="GO" id="GO:0140933">
    <property type="term" value="F:5'-(N(7)-methylguanosine 5'-triphospho)-[mRNA] hydrolase activity"/>
    <property type="evidence" value="ECO:0007669"/>
    <property type="project" value="UniProtKB-EC"/>
</dbReference>
<comment type="caution">
    <text evidence="6">The sequence shown here is derived from an EMBL/GenBank/DDBJ whole genome shotgun (WGS) entry which is preliminary data.</text>
</comment>
<dbReference type="AlphaFoldDB" id="A0AB34HIS7"/>
<dbReference type="GO" id="GO:0031087">
    <property type="term" value="P:deadenylation-independent decapping of nuclear-transcribed mRNA"/>
    <property type="evidence" value="ECO:0007669"/>
    <property type="project" value="TreeGrafter"/>
</dbReference>
<dbReference type="Proteomes" id="UP001159641">
    <property type="component" value="Unassembled WGS sequence"/>
</dbReference>
<dbReference type="GO" id="GO:0000290">
    <property type="term" value="P:deadenylation-dependent decapping of nuclear-transcribed mRNA"/>
    <property type="evidence" value="ECO:0007669"/>
    <property type="project" value="InterPro"/>
</dbReference>
<evidence type="ECO:0000256" key="1">
    <source>
        <dbReference type="ARBA" id="ARBA00004496"/>
    </source>
</evidence>
<evidence type="ECO:0000313" key="7">
    <source>
        <dbReference type="Proteomes" id="UP001159641"/>
    </source>
</evidence>
<evidence type="ECO:0000313" key="6">
    <source>
        <dbReference type="EMBL" id="KAJ8791352.1"/>
    </source>
</evidence>
<comment type="similarity">
    <text evidence="2">Belongs to the DCP1 family.</text>
</comment>
<reference evidence="6 7" key="1">
    <citation type="submission" date="2022-11" db="EMBL/GenBank/DDBJ databases">
        <title>Whole genome sequence of Eschrichtius robustus ER-17-0199.</title>
        <authorList>
            <person name="Bruniche-Olsen A."/>
            <person name="Black A.N."/>
            <person name="Fields C.J."/>
            <person name="Walden K."/>
            <person name="Dewoody J.A."/>
        </authorList>
    </citation>
    <scope>NUCLEOTIDE SEQUENCE [LARGE SCALE GENOMIC DNA]</scope>
    <source>
        <strain evidence="6">ER-17-0199</strain>
        <tissue evidence="6">Blubber</tissue>
    </source>
</reference>
<dbReference type="Gene3D" id="2.30.29.30">
    <property type="entry name" value="Pleckstrin-homology domain (PH domain)/Phosphotyrosine-binding domain (PTB)"/>
    <property type="match status" value="1"/>
</dbReference>
<dbReference type="SUPFAM" id="SSF50729">
    <property type="entry name" value="PH domain-like"/>
    <property type="match status" value="1"/>
</dbReference>
<dbReference type="EMBL" id="JAIQCJ010001291">
    <property type="protein sequence ID" value="KAJ8791352.1"/>
    <property type="molecule type" value="Genomic_DNA"/>
</dbReference>
<dbReference type="PANTHER" id="PTHR16290:SF5">
    <property type="entry name" value="MRNA-DECAPPING ENZYME 1B"/>
    <property type="match status" value="1"/>
</dbReference>
<evidence type="ECO:0000256" key="2">
    <source>
        <dbReference type="ARBA" id="ARBA00008778"/>
    </source>
</evidence>
<protein>
    <recommendedName>
        <fullName evidence="4">5'-(N(7)-methylguanosine 5'-triphospho)-[mRNA] hydrolase</fullName>
        <ecNumber evidence="4">3.6.1.62</ecNumber>
    </recommendedName>
</protein>
<evidence type="ECO:0000256" key="3">
    <source>
        <dbReference type="ARBA" id="ARBA00022490"/>
    </source>
</evidence>
<accession>A0AB34HIS7</accession>
<dbReference type="PANTHER" id="PTHR16290">
    <property type="entry name" value="TRANSCRIPTION FACTOR SMIF DECAPPING ENZYME DCP1"/>
    <property type="match status" value="1"/>
</dbReference>
<keyword evidence="7" id="KW-1185">Reference proteome</keyword>
<dbReference type="InterPro" id="IPR010334">
    <property type="entry name" value="Dcp1"/>
</dbReference>
<proteinExistence type="inferred from homology"/>
<evidence type="ECO:0000256" key="4">
    <source>
        <dbReference type="ARBA" id="ARBA00026102"/>
    </source>
</evidence>
<name>A0AB34HIS7_ESCRO</name>
<comment type="subcellular location">
    <subcellularLocation>
        <location evidence="1">Cytoplasm</location>
    </subcellularLocation>
</comment>
<keyword evidence="3" id="KW-0963">Cytoplasm</keyword>
<gene>
    <name evidence="6" type="ORF">J1605_004299</name>
</gene>
<sequence length="177" mass="19585">MCPVSGDGDHFKFENARTTPPSRVLFNLVFFFLPCSARCPPRPASPRGRPGKLGVRLSIYGIWFYDKEECQRIAELMKNLAQYEQLKAHHGAVVGASPVSLSSGEGKEADILRMLSKAKDEYTKAQIISNISAVRKADGNLTTGRSGGRAQRLNVKYAAHLEVFLPEELILNLSLEH</sequence>
<dbReference type="GO" id="GO:0000932">
    <property type="term" value="C:P-body"/>
    <property type="evidence" value="ECO:0007669"/>
    <property type="project" value="TreeGrafter"/>
</dbReference>
<dbReference type="EC" id="3.6.1.62" evidence="4"/>
<dbReference type="GO" id="GO:0003729">
    <property type="term" value="F:mRNA binding"/>
    <property type="evidence" value="ECO:0007669"/>
    <property type="project" value="TreeGrafter"/>
</dbReference>
<dbReference type="GO" id="GO:0008047">
    <property type="term" value="F:enzyme activator activity"/>
    <property type="evidence" value="ECO:0007669"/>
    <property type="project" value="InterPro"/>
</dbReference>
<evidence type="ECO:0000256" key="5">
    <source>
        <dbReference type="ARBA" id="ARBA00047661"/>
    </source>
</evidence>
<organism evidence="6 7">
    <name type="scientific">Eschrichtius robustus</name>
    <name type="common">California gray whale</name>
    <name type="synonym">Eschrichtius gibbosus</name>
    <dbReference type="NCBI Taxonomy" id="9764"/>
    <lineage>
        <taxon>Eukaryota</taxon>
        <taxon>Metazoa</taxon>
        <taxon>Chordata</taxon>
        <taxon>Craniata</taxon>
        <taxon>Vertebrata</taxon>
        <taxon>Euteleostomi</taxon>
        <taxon>Mammalia</taxon>
        <taxon>Eutheria</taxon>
        <taxon>Laurasiatheria</taxon>
        <taxon>Artiodactyla</taxon>
        <taxon>Whippomorpha</taxon>
        <taxon>Cetacea</taxon>
        <taxon>Mysticeti</taxon>
        <taxon>Eschrichtiidae</taxon>
        <taxon>Eschrichtius</taxon>
    </lineage>
</organism>
<comment type="catalytic activity">
    <reaction evidence="5">
        <text>a 5'-end (N(7)-methyl 5'-triphosphoguanosine)-ribonucleoside in mRNA + H2O = N(7)-methyl-GDP + a 5'-end phospho-ribonucleoside in mRNA + 2 H(+)</text>
        <dbReference type="Rhea" id="RHEA:67484"/>
        <dbReference type="Rhea" id="RHEA-COMP:15692"/>
        <dbReference type="Rhea" id="RHEA-COMP:17167"/>
        <dbReference type="ChEBI" id="CHEBI:15377"/>
        <dbReference type="ChEBI" id="CHEBI:15378"/>
        <dbReference type="ChEBI" id="CHEBI:63714"/>
        <dbReference type="ChEBI" id="CHEBI:138282"/>
        <dbReference type="ChEBI" id="CHEBI:156461"/>
        <dbReference type="EC" id="3.6.1.62"/>
    </reaction>
    <physiologicalReaction direction="left-to-right" evidence="5">
        <dbReference type="Rhea" id="RHEA:67485"/>
    </physiologicalReaction>
</comment>
<dbReference type="InterPro" id="IPR011993">
    <property type="entry name" value="PH-like_dom_sf"/>
</dbReference>